<organism evidence="4 5">
    <name type="scientific">Escherichia coli</name>
    <dbReference type="NCBI Taxonomy" id="562"/>
    <lineage>
        <taxon>Bacteria</taxon>
        <taxon>Pseudomonadati</taxon>
        <taxon>Pseudomonadota</taxon>
        <taxon>Gammaproteobacteria</taxon>
        <taxon>Enterobacterales</taxon>
        <taxon>Enterobacteriaceae</taxon>
        <taxon>Escherichia</taxon>
    </lineage>
</organism>
<protein>
    <submittedName>
        <fullName evidence="4">TetR/AcrR family transcriptional regulator</fullName>
    </submittedName>
</protein>
<comment type="caution">
    <text evidence="4">The sequence shown here is derived from an EMBL/GenBank/DDBJ whole genome shotgun (WGS) entry which is preliminary data.</text>
</comment>
<evidence type="ECO:0000256" key="1">
    <source>
        <dbReference type="ARBA" id="ARBA00023125"/>
    </source>
</evidence>
<gene>
    <name evidence="4" type="ORF">EIZ93_26305</name>
</gene>
<keyword evidence="1 2" id="KW-0238">DNA-binding</keyword>
<feature type="domain" description="HTH tetR-type" evidence="3">
    <location>
        <begin position="6"/>
        <end position="66"/>
    </location>
</feature>
<dbReference type="EMBL" id="RYCF01000266">
    <property type="protein sequence ID" value="MQK27673.1"/>
    <property type="molecule type" value="Genomic_DNA"/>
</dbReference>
<dbReference type="InterPro" id="IPR009057">
    <property type="entry name" value="Homeodomain-like_sf"/>
</dbReference>
<dbReference type="Gene3D" id="1.10.357.10">
    <property type="entry name" value="Tetracycline Repressor, domain 2"/>
    <property type="match status" value="1"/>
</dbReference>
<name>A0A5P0JI23_ECOLX</name>
<dbReference type="AlphaFoldDB" id="A0A5P0JI23"/>
<feature type="DNA-binding region" description="H-T-H motif" evidence="2">
    <location>
        <begin position="29"/>
        <end position="48"/>
    </location>
</feature>
<proteinExistence type="predicted"/>
<dbReference type="SUPFAM" id="SSF46689">
    <property type="entry name" value="Homeodomain-like"/>
    <property type="match status" value="1"/>
</dbReference>
<dbReference type="InterPro" id="IPR001647">
    <property type="entry name" value="HTH_TetR"/>
</dbReference>
<evidence type="ECO:0000313" key="4">
    <source>
        <dbReference type="EMBL" id="MQK27673.1"/>
    </source>
</evidence>
<dbReference type="GO" id="GO:0003677">
    <property type="term" value="F:DNA binding"/>
    <property type="evidence" value="ECO:0007669"/>
    <property type="project" value="UniProtKB-UniRule"/>
</dbReference>
<evidence type="ECO:0000256" key="2">
    <source>
        <dbReference type="PROSITE-ProRule" id="PRU00335"/>
    </source>
</evidence>
<reference evidence="4 5" key="1">
    <citation type="journal article" date="2019" name="Environ. Health Perspect.">
        <title>Inter-host Transmission of Carbapenemase-Producing Escherichia coli among Humans and Backyard Animals.</title>
        <authorList>
            <person name="Li J."/>
            <person name="Bi Z."/>
            <person name="Ma S."/>
            <person name="Chen B."/>
            <person name="Cai C."/>
            <person name="He J."/>
            <person name="Schwarz S."/>
            <person name="Sun C."/>
            <person name="Zhou Y."/>
            <person name="Yin J."/>
            <person name="Hulth A."/>
            <person name="Wang Y."/>
            <person name="Shen Z."/>
            <person name="Wang S."/>
            <person name="Wu C."/>
            <person name="Nilsson L.E."/>
            <person name="Walsh T.R."/>
            <person name="Borjesson S."/>
            <person name="Shen J."/>
            <person name="Sun Q."/>
            <person name="Wang Y."/>
        </authorList>
    </citation>
    <scope>NUCLEOTIDE SEQUENCE [LARGE SCALE GENOMIC DNA]</scope>
    <source>
        <strain evidence="4 5">A016f</strain>
    </source>
</reference>
<evidence type="ECO:0000313" key="5">
    <source>
        <dbReference type="Proteomes" id="UP000359125"/>
    </source>
</evidence>
<sequence length="120" mass="13657">MPRPKLKSDDEVLEAATVVLKRCGPIEFTLSGVAKEVGLSRAALIQRFTNRDTLLVRMMERGVEQVRHYLNAIPIGAGPQGLWEFLQVLVRSMNTRNDFSVNYLISWYELQVPELRTLAI</sequence>
<dbReference type="PROSITE" id="PS50977">
    <property type="entry name" value="HTH_TETR_2"/>
    <property type="match status" value="1"/>
</dbReference>
<dbReference type="Pfam" id="PF00440">
    <property type="entry name" value="TetR_N"/>
    <property type="match status" value="1"/>
</dbReference>
<feature type="non-terminal residue" evidence="4">
    <location>
        <position position="120"/>
    </location>
</feature>
<dbReference type="Proteomes" id="UP000359125">
    <property type="component" value="Unassembled WGS sequence"/>
</dbReference>
<evidence type="ECO:0000259" key="3">
    <source>
        <dbReference type="PROSITE" id="PS50977"/>
    </source>
</evidence>
<accession>A0A5P0JI23</accession>